<feature type="non-terminal residue" evidence="3">
    <location>
        <position position="382"/>
    </location>
</feature>
<dbReference type="KEGG" id="aaf:AURANDRAFT_69197"/>
<dbReference type="AlphaFoldDB" id="F0YS09"/>
<reference evidence="3 4" key="1">
    <citation type="journal article" date="2011" name="Proc. Natl. Acad. Sci. U.S.A.">
        <title>Niche of harmful alga Aureococcus anophagefferens revealed through ecogenomics.</title>
        <authorList>
            <person name="Gobler C.J."/>
            <person name="Berry D.L."/>
            <person name="Dyhrman S.T."/>
            <person name="Wilhelm S.W."/>
            <person name="Salamov A."/>
            <person name="Lobanov A.V."/>
            <person name="Zhang Y."/>
            <person name="Collier J.L."/>
            <person name="Wurch L.L."/>
            <person name="Kustka A.B."/>
            <person name="Dill B.D."/>
            <person name="Shah M."/>
            <person name="VerBerkmoes N.C."/>
            <person name="Kuo A."/>
            <person name="Terry A."/>
            <person name="Pangilinan J."/>
            <person name="Lindquist E.A."/>
            <person name="Lucas S."/>
            <person name="Paulsen I.T."/>
            <person name="Hattenrath-Lehmann T.K."/>
            <person name="Talmage S.C."/>
            <person name="Walker E.A."/>
            <person name="Koch F."/>
            <person name="Burson A.M."/>
            <person name="Marcoval M.A."/>
            <person name="Tang Y.Z."/>
            <person name="Lecleir G.R."/>
            <person name="Coyne K.J."/>
            <person name="Berg G.M."/>
            <person name="Bertrand E.M."/>
            <person name="Saito M.A."/>
            <person name="Gladyshev V.N."/>
            <person name="Grigoriev I.V."/>
        </authorList>
    </citation>
    <scope>NUCLEOTIDE SEQUENCE [LARGE SCALE GENOMIC DNA]</scope>
    <source>
        <strain evidence="4">CCMP 1984</strain>
    </source>
</reference>
<organism evidence="4">
    <name type="scientific">Aureococcus anophagefferens</name>
    <name type="common">Harmful bloom alga</name>
    <dbReference type="NCBI Taxonomy" id="44056"/>
    <lineage>
        <taxon>Eukaryota</taxon>
        <taxon>Sar</taxon>
        <taxon>Stramenopiles</taxon>
        <taxon>Ochrophyta</taxon>
        <taxon>Pelagophyceae</taxon>
        <taxon>Pelagomonadales</taxon>
        <taxon>Pelagomonadaceae</taxon>
        <taxon>Aureococcus</taxon>
    </lineage>
</organism>
<dbReference type="GeneID" id="20227311"/>
<dbReference type="Proteomes" id="UP000002729">
    <property type="component" value="Unassembled WGS sequence"/>
</dbReference>
<keyword evidence="2" id="KW-0732">Signal</keyword>
<dbReference type="RefSeq" id="XP_009043201.1">
    <property type="nucleotide sequence ID" value="XM_009044953.1"/>
</dbReference>
<gene>
    <name evidence="3" type="ORF">AURANDRAFT_69197</name>
</gene>
<feature type="region of interest" description="Disordered" evidence="1">
    <location>
        <begin position="363"/>
        <end position="382"/>
    </location>
</feature>
<dbReference type="EMBL" id="GL833813">
    <property type="protein sequence ID" value="EGB02101.1"/>
    <property type="molecule type" value="Genomic_DNA"/>
</dbReference>
<name>F0YS09_AURAN</name>
<accession>F0YS09</accession>
<feature type="signal peptide" evidence="2">
    <location>
        <begin position="1"/>
        <end position="15"/>
    </location>
</feature>
<sequence>MTSALLLALLPSAGAFGPAPRRRAATRVAAAEAPSMDEDWTDSQWSMYASQSGRWEGVWTTFNDQGIETMSHEGVWDVQLVPCPDGSEGDAAVHKLEVPTPSGAPREIPVGTYRAGALGRQVCAGAGMCSGPSLLRSGLMSTELILRHGASRLRVTLQHAPAEPAEGSELDAPALLCYRCVVSRERCDGSLGAPTREIEAKRWDDVERGAGKESEIPNFKGSDLGRFPLVERPADGDDTHFWRGVNPWAWRRIWGGDAAVATGRESLQRFLLDEVEPDDLWHEFMRTGEASYNLVLPGGIRIQAPQVVQSSVPAPMRVAWMPNGDELLRAEAVVVALEPTDDDRRFLPPKLVTFRADALVNKGAKPTDPTYVDPPEEFDNAA</sequence>
<proteinExistence type="predicted"/>
<dbReference type="OMA" id="QHAPVWE"/>
<evidence type="ECO:0000256" key="1">
    <source>
        <dbReference type="SAM" id="MobiDB-lite"/>
    </source>
</evidence>
<dbReference type="OrthoDB" id="200051at2759"/>
<evidence type="ECO:0008006" key="5">
    <source>
        <dbReference type="Google" id="ProtNLM"/>
    </source>
</evidence>
<protein>
    <recommendedName>
        <fullName evidence="5">DUF3598 domain-containing protein</fullName>
    </recommendedName>
</protein>
<evidence type="ECO:0000313" key="3">
    <source>
        <dbReference type="EMBL" id="EGB02101.1"/>
    </source>
</evidence>
<evidence type="ECO:0000256" key="2">
    <source>
        <dbReference type="SAM" id="SignalP"/>
    </source>
</evidence>
<dbReference type="InParanoid" id="F0YS09"/>
<evidence type="ECO:0000313" key="4">
    <source>
        <dbReference type="Proteomes" id="UP000002729"/>
    </source>
</evidence>
<dbReference type="eggNOG" id="ENOG502RXVA">
    <property type="taxonomic scope" value="Eukaryota"/>
</dbReference>
<keyword evidence="4" id="KW-1185">Reference proteome</keyword>
<feature type="chain" id="PRO_5012542352" description="DUF3598 domain-containing protein" evidence="2">
    <location>
        <begin position="16"/>
        <end position="382"/>
    </location>
</feature>